<sequence length="453" mass="46462">MVTGCSTDDSPDAPNPGTSATPTADGESTPAPSTEPVLMPDGPAGEQAVWVLSQLDPEVTVDADEVAERVAPEALAEMSAEELAGALTSVGATGPWTAVAVRGEGSAVAVTITDTTGTFLELQVATDDAGQILTLFFAPGADPSREPAASWEELDELLTGTGVTHALQVSTVDEAGLCTPVHQTGDTATALPLGSIVKIYVLGAVVTAVGDGSLTWDTDLTLTDDVKSLPSGTLQDQPSGSTVTVEQAATAMISISDNTATDLLISTVGREAVLAAMGDMGHHDPTVNAPLLTTRDLFWLGWGAPEIVPSWTDLSAEDRQAALDQVPLGVLDIDPASITGSRWDDGLDWFATAEDLCTAHATLQTMATTDAGEPVRDILSANPGVDLDSAEWPYVGFKGGSAPGDLAGSWYAETADGEKVVLSIQLATDDPLALPGAVDLVNLAQDAFALSTT</sequence>
<proteinExistence type="predicted"/>
<dbReference type="AlphaFoldDB" id="D1BK86"/>
<feature type="domain" description="ORF 12 gene product N-terminal" evidence="3">
    <location>
        <begin position="39"/>
        <end position="132"/>
    </location>
</feature>
<dbReference type="PANTHER" id="PTHR35333:SF5">
    <property type="entry name" value="CONSERVED LIPOPROTEIN LPQF-RELATED"/>
    <property type="match status" value="1"/>
</dbReference>
<dbReference type="Proteomes" id="UP000000322">
    <property type="component" value="Chromosome"/>
</dbReference>
<organism evidence="4 5">
    <name type="scientific">Sanguibacter keddieii (strain ATCC 51767 / DSM 10542 / NCFB 3025 / ST-74)</name>
    <dbReference type="NCBI Taxonomy" id="446469"/>
    <lineage>
        <taxon>Bacteria</taxon>
        <taxon>Bacillati</taxon>
        <taxon>Actinomycetota</taxon>
        <taxon>Actinomycetes</taxon>
        <taxon>Micrococcales</taxon>
        <taxon>Sanguibacteraceae</taxon>
        <taxon>Sanguibacter</taxon>
    </lineage>
</organism>
<dbReference type="GO" id="GO:0046677">
    <property type="term" value="P:response to antibiotic"/>
    <property type="evidence" value="ECO:0007669"/>
    <property type="project" value="InterPro"/>
</dbReference>
<feature type="region of interest" description="Disordered" evidence="1">
    <location>
        <begin position="1"/>
        <end position="43"/>
    </location>
</feature>
<reference evidence="4 5" key="1">
    <citation type="journal article" date="2009" name="Stand. Genomic Sci.">
        <title>Complete genome sequence of Sanguibacter keddieii type strain (ST-74).</title>
        <authorList>
            <person name="Ivanova N."/>
            <person name="Sikorski J."/>
            <person name="Sims D."/>
            <person name="Brettin T."/>
            <person name="Detter J.C."/>
            <person name="Han C."/>
            <person name="Lapidus A."/>
            <person name="Copeland A."/>
            <person name="Glavina Del Rio T."/>
            <person name="Nolan M."/>
            <person name="Chen F."/>
            <person name="Lucas S."/>
            <person name="Tice H."/>
            <person name="Cheng J.F."/>
            <person name="Bruce D."/>
            <person name="Goodwin L."/>
            <person name="Pitluck S."/>
            <person name="Pati A."/>
            <person name="Mavromatis K."/>
            <person name="Chen A."/>
            <person name="Palaniappan K."/>
            <person name="D'haeseleer P."/>
            <person name="Chain P."/>
            <person name="Bristow J."/>
            <person name="Eisen J.A."/>
            <person name="Markowitz V."/>
            <person name="Hugenholtz P."/>
            <person name="Goker M."/>
            <person name="Pukall R."/>
            <person name="Klenk H.P."/>
            <person name="Kyrpides N.C."/>
        </authorList>
    </citation>
    <scope>NUCLEOTIDE SEQUENCE [LARGE SCALE GENOMIC DNA]</scope>
    <source>
        <strain evidence="5">ATCC 51767 / DSM 10542 / NCFB 3025 / ST-74</strain>
    </source>
</reference>
<dbReference type="eggNOG" id="COG2367">
    <property type="taxonomic scope" value="Bacteria"/>
</dbReference>
<dbReference type="GO" id="GO:0030655">
    <property type="term" value="P:beta-lactam antibiotic catabolic process"/>
    <property type="evidence" value="ECO:0007669"/>
    <property type="project" value="InterPro"/>
</dbReference>
<accession>D1BK86</accession>
<dbReference type="InterPro" id="IPR045155">
    <property type="entry name" value="Beta-lactam_cat"/>
</dbReference>
<evidence type="ECO:0000256" key="1">
    <source>
        <dbReference type="SAM" id="MobiDB-lite"/>
    </source>
</evidence>
<dbReference type="KEGG" id="ske:Sked_03960"/>
<gene>
    <name evidence="4" type="ordered locus">Sked_03960</name>
</gene>
<dbReference type="EMBL" id="CP001819">
    <property type="protein sequence ID" value="ACZ20363.1"/>
    <property type="molecule type" value="Genomic_DNA"/>
</dbReference>
<evidence type="ECO:0000259" key="3">
    <source>
        <dbReference type="Pfam" id="PF18042"/>
    </source>
</evidence>
<dbReference type="SUPFAM" id="SSF56601">
    <property type="entry name" value="beta-lactamase/transpeptidase-like"/>
    <property type="match status" value="1"/>
</dbReference>
<protein>
    <submittedName>
        <fullName evidence="4">Uncharacterized protein</fullName>
    </submittedName>
</protein>
<dbReference type="InterPro" id="IPR040846">
    <property type="entry name" value="ORF_12_N"/>
</dbReference>
<dbReference type="InterPro" id="IPR012338">
    <property type="entry name" value="Beta-lactam/transpept-like"/>
</dbReference>
<dbReference type="PANTHER" id="PTHR35333">
    <property type="entry name" value="BETA-LACTAMASE"/>
    <property type="match status" value="1"/>
</dbReference>
<evidence type="ECO:0000313" key="4">
    <source>
        <dbReference type="EMBL" id="ACZ20363.1"/>
    </source>
</evidence>
<name>D1BK86_SANKS</name>
<keyword evidence="5" id="KW-1185">Reference proteome</keyword>
<feature type="domain" description="Beta-lactamase class A catalytic" evidence="2">
    <location>
        <begin position="189"/>
        <end position="381"/>
    </location>
</feature>
<dbReference type="Gene3D" id="3.10.450.280">
    <property type="match status" value="1"/>
</dbReference>
<dbReference type="InterPro" id="IPR000871">
    <property type="entry name" value="Beta-lactam_class-A"/>
</dbReference>
<dbReference type="Gene3D" id="3.40.710.10">
    <property type="entry name" value="DD-peptidase/beta-lactamase superfamily"/>
    <property type="match status" value="1"/>
</dbReference>
<evidence type="ECO:0000259" key="2">
    <source>
        <dbReference type="Pfam" id="PF13354"/>
    </source>
</evidence>
<dbReference type="STRING" id="446469.Sked_03960"/>
<evidence type="ECO:0000313" key="5">
    <source>
        <dbReference type="Proteomes" id="UP000000322"/>
    </source>
</evidence>
<dbReference type="Pfam" id="PF18042">
    <property type="entry name" value="ORF_12_N"/>
    <property type="match status" value="1"/>
</dbReference>
<dbReference type="Pfam" id="PF13354">
    <property type="entry name" value="Beta-lactamase2"/>
    <property type="match status" value="1"/>
</dbReference>
<dbReference type="GO" id="GO:0008800">
    <property type="term" value="F:beta-lactamase activity"/>
    <property type="evidence" value="ECO:0007669"/>
    <property type="project" value="InterPro"/>
</dbReference>
<dbReference type="HOGENOM" id="CLU_042385_1_0_11"/>